<feature type="transmembrane region" description="Helical" evidence="1">
    <location>
        <begin position="76"/>
        <end position="95"/>
    </location>
</feature>
<dbReference type="EC" id="2.7.1.17" evidence="2"/>
<protein>
    <submittedName>
        <fullName evidence="2">Xylulose kinase</fullName>
        <ecNumber evidence="2">2.7.1.17</ecNumber>
    </submittedName>
</protein>
<dbReference type="GO" id="GO:0004856">
    <property type="term" value="F:D-xylulokinase activity"/>
    <property type="evidence" value="ECO:0007669"/>
    <property type="project" value="UniProtKB-EC"/>
</dbReference>
<gene>
    <name evidence="2" type="ORF">BDCR2A_00660</name>
</gene>
<organism evidence="2 3">
    <name type="scientific">Borrelia duttonii CR2A</name>
    <dbReference type="NCBI Taxonomy" id="1432657"/>
    <lineage>
        <taxon>Bacteria</taxon>
        <taxon>Pseudomonadati</taxon>
        <taxon>Spirochaetota</taxon>
        <taxon>Spirochaetia</taxon>
        <taxon>Spirochaetales</taxon>
        <taxon>Borreliaceae</taxon>
        <taxon>Borrelia</taxon>
    </lineage>
</organism>
<keyword evidence="2" id="KW-0808">Transferase</keyword>
<keyword evidence="1" id="KW-0472">Membrane</keyword>
<name>W6TI12_9SPIR</name>
<comment type="caution">
    <text evidence="2">The sequence shown here is derived from an EMBL/GenBank/DDBJ whole genome shotgun (WGS) entry which is preliminary data.</text>
</comment>
<accession>W6TI12</accession>
<sequence>MNVLSIDVGTSTLKSALINSHYGILGCLDINYFDYFNVNFENFDYKIWIFALKKIMSHFIYRKIDCISISGISPCLIALVLVCLIFLLFGIILNLKNIILIQVNSLLF</sequence>
<evidence type="ECO:0000256" key="1">
    <source>
        <dbReference type="SAM" id="Phobius"/>
    </source>
</evidence>
<reference evidence="2 3" key="1">
    <citation type="submission" date="2013-12" db="EMBL/GenBank/DDBJ databases">
        <title>Comparative genomics of relapsing fever spirochetes.</title>
        <authorList>
            <person name="Schwan T.G."/>
            <person name="Raffel S.J."/>
            <person name="Porcella S.F."/>
        </authorList>
    </citation>
    <scope>NUCLEOTIDE SEQUENCE [LARGE SCALE GENOMIC DNA]</scope>
    <source>
        <strain evidence="2 3">CR2A</strain>
    </source>
</reference>
<dbReference type="EMBL" id="AZIT01000001">
    <property type="protein sequence ID" value="ETZ18687.1"/>
    <property type="molecule type" value="Genomic_DNA"/>
</dbReference>
<proteinExistence type="predicted"/>
<keyword evidence="1" id="KW-0812">Transmembrane</keyword>
<keyword evidence="2" id="KW-0418">Kinase</keyword>
<dbReference type="Proteomes" id="UP000019148">
    <property type="component" value="Unassembled WGS sequence"/>
</dbReference>
<dbReference type="AlphaFoldDB" id="W6TI12"/>
<evidence type="ECO:0000313" key="2">
    <source>
        <dbReference type="EMBL" id="ETZ18687.1"/>
    </source>
</evidence>
<keyword evidence="1" id="KW-1133">Transmembrane helix</keyword>
<evidence type="ECO:0000313" key="3">
    <source>
        <dbReference type="Proteomes" id="UP000019148"/>
    </source>
</evidence>